<dbReference type="EMBL" id="CP066776">
    <property type="protein sequence ID" value="QQL44366.1"/>
    <property type="molecule type" value="Genomic_DNA"/>
</dbReference>
<evidence type="ECO:0000256" key="3">
    <source>
        <dbReference type="ARBA" id="ARBA00022723"/>
    </source>
</evidence>
<keyword evidence="3 10" id="KW-0479">Metal-binding</keyword>
<dbReference type="InterPro" id="IPR002637">
    <property type="entry name" value="RdgB/HAM1"/>
</dbReference>
<keyword evidence="6 10" id="KW-0460">Magnesium</keyword>
<dbReference type="GO" id="GO:0046872">
    <property type="term" value="F:metal ion binding"/>
    <property type="evidence" value="ECO:0007669"/>
    <property type="project" value="UniProtKB-KW"/>
</dbReference>
<keyword evidence="13" id="KW-1185">Reference proteome</keyword>
<dbReference type="GO" id="GO:0017111">
    <property type="term" value="F:ribonucleoside triphosphate phosphatase activity"/>
    <property type="evidence" value="ECO:0007669"/>
    <property type="project" value="InterPro"/>
</dbReference>
<keyword evidence="7 10" id="KW-0546">Nucleotide metabolism</keyword>
<comment type="catalytic activity">
    <reaction evidence="9 10">
        <text>XTP + H2O = XMP + diphosphate + H(+)</text>
        <dbReference type="Rhea" id="RHEA:28610"/>
        <dbReference type="ChEBI" id="CHEBI:15377"/>
        <dbReference type="ChEBI" id="CHEBI:15378"/>
        <dbReference type="ChEBI" id="CHEBI:33019"/>
        <dbReference type="ChEBI" id="CHEBI:57464"/>
        <dbReference type="ChEBI" id="CHEBI:61314"/>
        <dbReference type="EC" id="3.6.1.66"/>
    </reaction>
</comment>
<evidence type="ECO:0000256" key="7">
    <source>
        <dbReference type="ARBA" id="ARBA00023080"/>
    </source>
</evidence>
<comment type="catalytic activity">
    <reaction evidence="8 10">
        <text>dITP + H2O = dIMP + diphosphate + H(+)</text>
        <dbReference type="Rhea" id="RHEA:28342"/>
        <dbReference type="ChEBI" id="CHEBI:15377"/>
        <dbReference type="ChEBI" id="CHEBI:15378"/>
        <dbReference type="ChEBI" id="CHEBI:33019"/>
        <dbReference type="ChEBI" id="CHEBI:61194"/>
        <dbReference type="ChEBI" id="CHEBI:61382"/>
        <dbReference type="EC" id="3.6.1.66"/>
    </reaction>
</comment>
<dbReference type="Gene3D" id="3.90.950.10">
    <property type="match status" value="1"/>
</dbReference>
<evidence type="ECO:0000256" key="6">
    <source>
        <dbReference type="ARBA" id="ARBA00022842"/>
    </source>
</evidence>
<keyword evidence="4 10" id="KW-0547">Nucleotide-binding</keyword>
<dbReference type="InterPro" id="IPR020922">
    <property type="entry name" value="dITP/XTP_pyrophosphatase"/>
</dbReference>
<evidence type="ECO:0000256" key="1">
    <source>
        <dbReference type="ARBA" id="ARBA00008023"/>
    </source>
</evidence>
<gene>
    <name evidence="12" type="primary">rdgB</name>
    <name evidence="12" type="ORF">G3M56_010785</name>
</gene>
<dbReference type="PANTHER" id="PTHR11067">
    <property type="entry name" value="INOSINE TRIPHOSPHATE PYROPHOSPHATASE/HAM1 PROTEIN"/>
    <property type="match status" value="1"/>
</dbReference>
<evidence type="ECO:0000256" key="5">
    <source>
        <dbReference type="ARBA" id="ARBA00022801"/>
    </source>
</evidence>
<dbReference type="GO" id="GO:0035870">
    <property type="term" value="F:dITP diphosphatase activity"/>
    <property type="evidence" value="ECO:0007669"/>
    <property type="project" value="UniProtKB-UniRule"/>
</dbReference>
<dbReference type="KEGG" id="soa:G3M56_010785"/>
<comment type="catalytic activity">
    <reaction evidence="10">
        <text>ITP + H2O = IMP + diphosphate + H(+)</text>
        <dbReference type="Rhea" id="RHEA:29399"/>
        <dbReference type="ChEBI" id="CHEBI:15377"/>
        <dbReference type="ChEBI" id="CHEBI:15378"/>
        <dbReference type="ChEBI" id="CHEBI:33019"/>
        <dbReference type="ChEBI" id="CHEBI:58053"/>
        <dbReference type="ChEBI" id="CHEBI:61402"/>
        <dbReference type="EC" id="3.6.1.66"/>
    </reaction>
</comment>
<feature type="binding site" evidence="10">
    <location>
        <position position="77"/>
    </location>
    <ligand>
        <name>substrate</name>
    </ligand>
</feature>
<feature type="binding site" evidence="10">
    <location>
        <position position="181"/>
    </location>
    <ligand>
        <name>substrate</name>
    </ligand>
</feature>
<dbReference type="InterPro" id="IPR029001">
    <property type="entry name" value="ITPase-like_fam"/>
</dbReference>
<feature type="binding site" evidence="10">
    <location>
        <begin position="158"/>
        <end position="161"/>
    </location>
    <ligand>
        <name>substrate</name>
    </ligand>
</feature>
<feature type="binding site" evidence="10">
    <location>
        <position position="76"/>
    </location>
    <ligand>
        <name>Mg(2+)</name>
        <dbReference type="ChEBI" id="CHEBI:18420"/>
    </ligand>
</feature>
<name>A0A6B3L1N2_9BACT</name>
<comment type="cofactor">
    <cofactor evidence="10">
        <name>Mg(2+)</name>
        <dbReference type="ChEBI" id="CHEBI:18420"/>
    </cofactor>
    <text evidence="10">Binds 1 Mg(2+) ion per subunit.</text>
</comment>
<dbReference type="AlphaFoldDB" id="A0A6B3L1N2"/>
<dbReference type="GO" id="GO:0009117">
    <property type="term" value="P:nucleotide metabolic process"/>
    <property type="evidence" value="ECO:0007669"/>
    <property type="project" value="UniProtKB-KW"/>
</dbReference>
<comment type="similarity">
    <text evidence="1 10 11">Belongs to the HAM1 NTPase family.</text>
</comment>
<evidence type="ECO:0000256" key="8">
    <source>
        <dbReference type="ARBA" id="ARBA00051875"/>
    </source>
</evidence>
<dbReference type="EC" id="3.6.1.66" evidence="10"/>
<dbReference type="FunFam" id="3.90.950.10:FF:000001">
    <property type="entry name" value="dITP/XTP pyrophosphatase"/>
    <property type="match status" value="1"/>
</dbReference>
<dbReference type="GO" id="GO:0036222">
    <property type="term" value="F:XTP diphosphatase activity"/>
    <property type="evidence" value="ECO:0007669"/>
    <property type="project" value="UniProtKB-UniRule"/>
</dbReference>
<evidence type="ECO:0000256" key="4">
    <source>
        <dbReference type="ARBA" id="ARBA00022741"/>
    </source>
</evidence>
<dbReference type="GO" id="GO:0000166">
    <property type="term" value="F:nucleotide binding"/>
    <property type="evidence" value="ECO:0007669"/>
    <property type="project" value="UniProtKB-KW"/>
</dbReference>
<dbReference type="SUPFAM" id="SSF52972">
    <property type="entry name" value="ITPase-like"/>
    <property type="match status" value="1"/>
</dbReference>
<keyword evidence="5 10" id="KW-0378">Hydrolase</keyword>
<dbReference type="HAMAP" id="MF_01405">
    <property type="entry name" value="Non_canon_purine_NTPase"/>
    <property type="match status" value="1"/>
</dbReference>
<proteinExistence type="inferred from homology"/>
<organism evidence="12 13">
    <name type="scientific">Sulfuriroseicoccus oceanibius</name>
    <dbReference type="NCBI Taxonomy" id="2707525"/>
    <lineage>
        <taxon>Bacteria</taxon>
        <taxon>Pseudomonadati</taxon>
        <taxon>Verrucomicrobiota</taxon>
        <taxon>Verrucomicrobiia</taxon>
        <taxon>Verrucomicrobiales</taxon>
        <taxon>Verrucomicrobiaceae</taxon>
        <taxon>Sulfuriroseicoccus</taxon>
    </lineage>
</organism>
<evidence type="ECO:0000313" key="12">
    <source>
        <dbReference type="EMBL" id="QQL44366.1"/>
    </source>
</evidence>
<evidence type="ECO:0000256" key="9">
    <source>
        <dbReference type="ARBA" id="ARBA00052017"/>
    </source>
</evidence>
<protein>
    <recommendedName>
        <fullName evidence="10">dITP/XTP pyrophosphatase</fullName>
        <ecNumber evidence="10">3.6.1.66</ecNumber>
    </recommendedName>
    <alternativeName>
        <fullName evidence="10">Non-canonical purine NTP pyrophosphatase</fullName>
    </alternativeName>
    <alternativeName>
        <fullName evidence="10">Non-standard purine NTP pyrophosphatase</fullName>
    </alternativeName>
    <alternativeName>
        <fullName evidence="10">Nucleoside-triphosphate diphosphatase</fullName>
    </alternativeName>
    <alternativeName>
        <fullName evidence="10">Nucleoside-triphosphate pyrophosphatase</fullName>
        <shortName evidence="10">NTPase</shortName>
    </alternativeName>
</protein>
<sequence length="206" mass="21924">MSDLLLPTLLIATRNAHKTEEFAEMLAPFAEVVDLTDPDFENLPEIDETGTTFDENSLLKSASISKITGGITLADDSGLEVDALDGAPGIYSARYSGDNATDATNREKLLSELKDAPAPRTARFRCVLALTKNGQTLGTWSGALEGTIGFEEAGDAGFGYDPVFIPEGDTRTLAEYTADEKNAISHRGRAVEKLVAALRNGEVALG</sequence>
<accession>A0A6B3L1N2</accession>
<dbReference type="GO" id="GO:0036220">
    <property type="term" value="F:ITP diphosphatase activity"/>
    <property type="evidence" value="ECO:0007669"/>
    <property type="project" value="UniProtKB-UniRule"/>
</dbReference>
<feature type="binding site" evidence="10">
    <location>
        <position position="47"/>
    </location>
    <ligand>
        <name>Mg(2+)</name>
        <dbReference type="ChEBI" id="CHEBI:18420"/>
    </ligand>
</feature>
<comment type="subunit">
    <text evidence="2 10">Homodimer.</text>
</comment>
<reference evidence="12 13" key="1">
    <citation type="submission" date="2020-12" db="EMBL/GenBank/DDBJ databases">
        <title>Sulforoseuscoccus oceanibium gen. nov., sp. nov., a representative of the phylum Verrucomicrobia with special cytoplasmic membrane, and proposal of Sulforoseuscoccusaceae fam. nov.</title>
        <authorList>
            <person name="Xi F."/>
        </authorList>
    </citation>
    <scope>NUCLEOTIDE SEQUENCE [LARGE SCALE GENOMIC DNA]</scope>
    <source>
        <strain evidence="12 13">T37</strain>
    </source>
</reference>
<evidence type="ECO:0000256" key="11">
    <source>
        <dbReference type="RuleBase" id="RU003781"/>
    </source>
</evidence>
<comment type="function">
    <text evidence="10">Pyrophosphatase that catalyzes the hydrolysis of nucleoside triphosphates to their monophosphate derivatives, with a high preference for the non-canonical purine nucleotides XTP (xanthosine triphosphate), dITP (deoxyinosine triphosphate) and ITP. Seems to function as a house-cleaning enzyme that removes non-canonical purine nucleotides from the nucleotide pool, thus preventing their incorporation into DNA/RNA and avoiding chromosomal lesions.</text>
</comment>
<evidence type="ECO:0000256" key="2">
    <source>
        <dbReference type="ARBA" id="ARBA00011738"/>
    </source>
</evidence>
<feature type="binding site" evidence="10">
    <location>
        <begin position="13"/>
        <end position="18"/>
    </location>
    <ligand>
        <name>substrate</name>
    </ligand>
</feature>
<evidence type="ECO:0000256" key="10">
    <source>
        <dbReference type="HAMAP-Rule" id="MF_01405"/>
    </source>
</evidence>
<dbReference type="GO" id="GO:0009146">
    <property type="term" value="P:purine nucleoside triphosphate catabolic process"/>
    <property type="evidence" value="ECO:0007669"/>
    <property type="project" value="UniProtKB-UniRule"/>
</dbReference>
<dbReference type="Pfam" id="PF01725">
    <property type="entry name" value="Ham1p_like"/>
    <property type="match status" value="1"/>
</dbReference>
<feature type="active site" description="Proton acceptor" evidence="10">
    <location>
        <position position="76"/>
    </location>
</feature>
<dbReference type="RefSeq" id="WP_164362083.1">
    <property type="nucleotide sequence ID" value="NZ_CP066776.1"/>
</dbReference>
<dbReference type="NCBIfam" id="TIGR00042">
    <property type="entry name" value="RdgB/HAM1 family non-canonical purine NTP pyrophosphatase"/>
    <property type="match status" value="1"/>
</dbReference>
<feature type="binding site" evidence="10">
    <location>
        <begin position="186"/>
        <end position="187"/>
    </location>
    <ligand>
        <name>substrate</name>
    </ligand>
</feature>
<dbReference type="GO" id="GO:0005829">
    <property type="term" value="C:cytosol"/>
    <property type="evidence" value="ECO:0007669"/>
    <property type="project" value="TreeGrafter"/>
</dbReference>
<dbReference type="PANTHER" id="PTHR11067:SF9">
    <property type="entry name" value="INOSINE TRIPHOSPHATE PYROPHOSPHATASE"/>
    <property type="match status" value="1"/>
</dbReference>
<evidence type="ECO:0000313" key="13">
    <source>
        <dbReference type="Proteomes" id="UP000475117"/>
    </source>
</evidence>
<dbReference type="Proteomes" id="UP000475117">
    <property type="component" value="Chromosome"/>
</dbReference>
<dbReference type="CDD" id="cd00515">
    <property type="entry name" value="HAM1"/>
    <property type="match status" value="1"/>
</dbReference>